<dbReference type="Gene3D" id="2.20.230.10">
    <property type="entry name" value="Resuscitation-promoting factor rpfb"/>
    <property type="match status" value="1"/>
</dbReference>
<keyword evidence="3" id="KW-0472">Membrane</keyword>
<feature type="region of interest" description="Disordered" evidence="2">
    <location>
        <begin position="1"/>
        <end position="27"/>
    </location>
</feature>
<feature type="transmembrane region" description="Helical" evidence="3">
    <location>
        <begin position="43"/>
        <end position="65"/>
    </location>
</feature>
<evidence type="ECO:0000256" key="1">
    <source>
        <dbReference type="ARBA" id="ARBA00022729"/>
    </source>
</evidence>
<evidence type="ECO:0000313" key="5">
    <source>
        <dbReference type="EMBL" id="AET70999.1"/>
    </source>
</evidence>
<dbReference type="Pfam" id="PF04294">
    <property type="entry name" value="VanW"/>
    <property type="match status" value="1"/>
</dbReference>
<sequence>MEESQNQRQSSNYGQLNSASEAAKSYHRTKRSRSRFILKKRKSLYISLALVLVVFALAGISALAYTRDNHVIVDGVTVSGINIGNLTLEQADKKLDDEVTRLKRQTVKLSMDQFSEELTLDDLGLMISADSALDEAYNIGRSGSFFKKVMSKYHATSGVKLSLTQSWNDQKLSDTLKQKLEGLNIPCVEASFEITPQNTMAIKNEQVGRVINTEDLISQIKGIDIFKPIPVMTLKFKEQQPTLTAAQLEDQKITGLISSYTTRFDPSQTARSENVRLAAKALDKAIIKPGDTLSFNQIVGERTVEAGYKDAYIIVNGKFVPGLAGGICQVSSTLYNTGLLANLPVTQRSNHDLAISYVPLGQDATVAYPTLDLKFKNNTGAYLLIRTKVTNNSVTIDLYGKVIPGQEVTISNKIESVIPAEEQKLVDETLGHGETIVKQVGQPGYIVDSVRTVKMNGTVVKNEPLLQSKYAPLPRIIAIGS</sequence>
<dbReference type="InterPro" id="IPR007391">
    <property type="entry name" value="Vancomycin_resist_VanW"/>
</dbReference>
<dbReference type="Pfam" id="PF07501">
    <property type="entry name" value="G5"/>
    <property type="match status" value="1"/>
</dbReference>
<evidence type="ECO:0000256" key="2">
    <source>
        <dbReference type="SAM" id="MobiDB-lite"/>
    </source>
</evidence>
<protein>
    <submittedName>
        <fullName evidence="5">Putative vancomycin resistance protein</fullName>
    </submittedName>
</protein>
<evidence type="ECO:0000256" key="3">
    <source>
        <dbReference type="SAM" id="Phobius"/>
    </source>
</evidence>
<gene>
    <name evidence="5" type="ordered locus">Desor_5633</name>
</gene>
<feature type="compositionally biased region" description="Polar residues" evidence="2">
    <location>
        <begin position="1"/>
        <end position="20"/>
    </location>
</feature>
<name>G7WI76_DESOD</name>
<accession>G7WI76</accession>
<dbReference type="PROSITE" id="PS51109">
    <property type="entry name" value="G5"/>
    <property type="match status" value="1"/>
</dbReference>
<dbReference type="InterPro" id="IPR052913">
    <property type="entry name" value="Glycopeptide_resist_protein"/>
</dbReference>
<keyword evidence="1" id="KW-0732">Signal</keyword>
<dbReference type="EMBL" id="CP003108">
    <property type="protein sequence ID" value="AET70999.1"/>
    <property type="molecule type" value="Genomic_DNA"/>
</dbReference>
<dbReference type="SMART" id="SM01208">
    <property type="entry name" value="G5"/>
    <property type="match status" value="1"/>
</dbReference>
<dbReference type="eggNOG" id="COG2720">
    <property type="taxonomic scope" value="Bacteria"/>
</dbReference>
<evidence type="ECO:0000313" key="6">
    <source>
        <dbReference type="Proteomes" id="UP000006346"/>
    </source>
</evidence>
<keyword evidence="6" id="KW-1185">Reference proteome</keyword>
<dbReference type="OrthoDB" id="9797191at2"/>
<dbReference type="Pfam" id="PF12229">
    <property type="entry name" value="PG_binding_4"/>
    <property type="match status" value="1"/>
</dbReference>
<dbReference type="PANTHER" id="PTHR35788">
    <property type="entry name" value="EXPORTED PROTEIN-RELATED"/>
    <property type="match status" value="1"/>
</dbReference>
<dbReference type="STRING" id="768706.Desor_5633"/>
<dbReference type="PATRIC" id="fig|768706.3.peg.5735"/>
<keyword evidence="3" id="KW-1133">Transmembrane helix</keyword>
<proteinExistence type="predicted"/>
<dbReference type="HOGENOM" id="CLU_011572_2_1_9"/>
<dbReference type="InterPro" id="IPR011098">
    <property type="entry name" value="G5_dom"/>
</dbReference>
<dbReference type="AlphaFoldDB" id="G7WI76"/>
<organism evidence="5 6">
    <name type="scientific">Desulfosporosinus orientis (strain ATCC 19365 / DSM 765 / NCIMB 8382 / VKM B-1628 / Singapore I)</name>
    <name type="common">Desulfotomaculum orientis</name>
    <dbReference type="NCBI Taxonomy" id="768706"/>
    <lineage>
        <taxon>Bacteria</taxon>
        <taxon>Bacillati</taxon>
        <taxon>Bacillota</taxon>
        <taxon>Clostridia</taxon>
        <taxon>Eubacteriales</taxon>
        <taxon>Desulfitobacteriaceae</taxon>
        <taxon>Desulfosporosinus</taxon>
    </lineage>
</organism>
<dbReference type="RefSeq" id="WP_014187796.1">
    <property type="nucleotide sequence ID" value="NC_016584.1"/>
</dbReference>
<dbReference type="PANTHER" id="PTHR35788:SF1">
    <property type="entry name" value="EXPORTED PROTEIN"/>
    <property type="match status" value="1"/>
</dbReference>
<keyword evidence="3" id="KW-0812">Transmembrane</keyword>
<reference evidence="5 6" key="2">
    <citation type="journal article" date="2012" name="J. Bacteriol.">
        <title>Complete genome sequences of Desulfosporosinus orientis DSM765T, Desulfosporosinus youngiae DSM17734T, Desulfosporosinus meridiei DSM13257T, and Desulfosporosinus acidiphilus DSM22704T.</title>
        <authorList>
            <person name="Pester M."/>
            <person name="Brambilla E."/>
            <person name="Alazard D."/>
            <person name="Rattei T."/>
            <person name="Weinmaier T."/>
            <person name="Han J."/>
            <person name="Lucas S."/>
            <person name="Lapidus A."/>
            <person name="Cheng J.F."/>
            <person name="Goodwin L."/>
            <person name="Pitluck S."/>
            <person name="Peters L."/>
            <person name="Ovchinnikova G."/>
            <person name="Teshima H."/>
            <person name="Detter J.C."/>
            <person name="Han C.S."/>
            <person name="Tapia R."/>
            <person name="Land M.L."/>
            <person name="Hauser L."/>
            <person name="Kyrpides N.C."/>
            <person name="Ivanova N.N."/>
            <person name="Pagani I."/>
            <person name="Huntmann M."/>
            <person name="Wei C.L."/>
            <person name="Davenport K.W."/>
            <person name="Daligault H."/>
            <person name="Chain P.S."/>
            <person name="Chen A."/>
            <person name="Mavromatis K."/>
            <person name="Markowitz V."/>
            <person name="Szeto E."/>
            <person name="Mikhailova N."/>
            <person name="Pati A."/>
            <person name="Wagner M."/>
            <person name="Woyke T."/>
            <person name="Ollivier B."/>
            <person name="Klenk H.P."/>
            <person name="Spring S."/>
            <person name="Loy A."/>
        </authorList>
    </citation>
    <scope>NUCLEOTIDE SEQUENCE [LARGE SCALE GENOMIC DNA]</scope>
    <source>
        <strain evidence="6">ATCC 19365 / DSM 765 / NCIMB 8382 / VKM B-1628</strain>
    </source>
</reference>
<reference evidence="6" key="1">
    <citation type="submission" date="2011-11" db="EMBL/GenBank/DDBJ databases">
        <title>Complete sequence of Desulfosporosinus orientis DSM 765.</title>
        <authorList>
            <person name="Lucas S."/>
            <person name="Han J."/>
            <person name="Lapidus A."/>
            <person name="Cheng J.-F."/>
            <person name="Goodwin L."/>
            <person name="Pitluck S."/>
            <person name="Peters L."/>
            <person name="Ovchinnikova G."/>
            <person name="Teshima H."/>
            <person name="Detter J.C."/>
            <person name="Han C."/>
            <person name="Tapia R."/>
            <person name="Land M."/>
            <person name="Hauser L."/>
            <person name="Kyrpides N."/>
            <person name="Ivanova N."/>
            <person name="Pagani I."/>
            <person name="Pester M."/>
            <person name="Spring S."/>
            <person name="Ollivier B."/>
            <person name="Rattei T."/>
            <person name="Klenk H.-P."/>
            <person name="Wagner M."/>
            <person name="Loy A."/>
            <person name="Woyke T."/>
        </authorList>
    </citation>
    <scope>NUCLEOTIDE SEQUENCE [LARGE SCALE GENOMIC DNA]</scope>
    <source>
        <strain evidence="6">ATCC 19365 / DSM 765 / NCIMB 8382 / VKM B-1628</strain>
    </source>
</reference>
<dbReference type="InterPro" id="IPR022029">
    <property type="entry name" value="YoaR-like_PG-bd"/>
</dbReference>
<evidence type="ECO:0000259" key="4">
    <source>
        <dbReference type="PROSITE" id="PS51109"/>
    </source>
</evidence>
<dbReference type="Proteomes" id="UP000006346">
    <property type="component" value="Chromosome"/>
</dbReference>
<feature type="domain" description="G5" evidence="4">
    <location>
        <begin position="403"/>
        <end position="481"/>
    </location>
</feature>
<dbReference type="KEGG" id="dor:Desor_5633"/>